<proteinExistence type="predicted"/>
<sequence length="163" mass="17663">MPACSSCGGRWIETIGREDDRPYKGNARYQSIVENLEERGYTVKEESAQVVKTYIPADYKSVPSCIEDDVWNTAIINVKAVKGDKTKNITAFVCIDKSKVLAVADGYWDCVRECAAHFALEMDICYYPCYAAAVAPSPETWGACAACVGAPAAACAVGCALPW</sequence>
<accession>A0A133V3E1</accession>
<organism evidence="1 2">
    <name type="scientific">candidate division MSBL1 archaeon SCGC-AAA259O05</name>
    <dbReference type="NCBI Taxonomy" id="1698271"/>
    <lineage>
        <taxon>Archaea</taxon>
        <taxon>Methanobacteriati</taxon>
        <taxon>Methanobacteriota</taxon>
        <taxon>candidate division MSBL1</taxon>
    </lineage>
</organism>
<comment type="caution">
    <text evidence="1">The sequence shown here is derived from an EMBL/GenBank/DDBJ whole genome shotgun (WGS) entry which is preliminary data.</text>
</comment>
<dbReference type="AlphaFoldDB" id="A0A133V3E1"/>
<evidence type="ECO:0000313" key="1">
    <source>
        <dbReference type="EMBL" id="KXB00954.1"/>
    </source>
</evidence>
<evidence type="ECO:0000313" key="2">
    <source>
        <dbReference type="Proteomes" id="UP000070344"/>
    </source>
</evidence>
<protein>
    <submittedName>
        <fullName evidence="1">Uncharacterized protein</fullName>
    </submittedName>
</protein>
<gene>
    <name evidence="1" type="ORF">AKJ41_03330</name>
</gene>
<keyword evidence="2" id="KW-1185">Reference proteome</keyword>
<name>A0A133V3E1_9EURY</name>
<reference evidence="1 2" key="1">
    <citation type="journal article" date="2016" name="Sci. Rep.">
        <title>Metabolic traits of an uncultured archaeal lineage -MSBL1- from brine pools of the Red Sea.</title>
        <authorList>
            <person name="Mwirichia R."/>
            <person name="Alam I."/>
            <person name="Rashid M."/>
            <person name="Vinu M."/>
            <person name="Ba-Alawi W."/>
            <person name="Anthony Kamau A."/>
            <person name="Kamanda Ngugi D."/>
            <person name="Goker M."/>
            <person name="Klenk H.P."/>
            <person name="Bajic V."/>
            <person name="Stingl U."/>
        </authorList>
    </citation>
    <scope>NUCLEOTIDE SEQUENCE [LARGE SCALE GENOMIC DNA]</scope>
    <source>
        <strain evidence="1">SCGC-AAA259O05</strain>
    </source>
</reference>
<dbReference type="EMBL" id="LHXV01000035">
    <property type="protein sequence ID" value="KXB00954.1"/>
    <property type="molecule type" value="Genomic_DNA"/>
</dbReference>
<dbReference type="Proteomes" id="UP000070344">
    <property type="component" value="Unassembled WGS sequence"/>
</dbReference>